<feature type="region of interest" description="Disordered" evidence="4">
    <location>
        <begin position="57"/>
        <end position="88"/>
    </location>
</feature>
<dbReference type="SUPFAM" id="SSF51445">
    <property type="entry name" value="(Trans)glycosidases"/>
    <property type="match status" value="1"/>
</dbReference>
<proteinExistence type="predicted"/>
<evidence type="ECO:0000259" key="6">
    <source>
        <dbReference type="SMART" id="SM00642"/>
    </source>
</evidence>
<keyword evidence="7" id="KW-0378">Hydrolase</keyword>
<protein>
    <submittedName>
        <fullName evidence="7">Alpha-amylase family glycosyl hydrolase</fullName>
    </submittedName>
</protein>
<dbReference type="InterPro" id="IPR006047">
    <property type="entry name" value="GH13_cat_dom"/>
</dbReference>
<keyword evidence="2" id="KW-0479">Metal-binding</keyword>
<dbReference type="EMBL" id="JAXGFP010000003">
    <property type="protein sequence ID" value="MEG3183682.1"/>
    <property type="molecule type" value="Genomic_DNA"/>
</dbReference>
<dbReference type="PROSITE" id="PS51257">
    <property type="entry name" value="PROKAR_LIPOPROTEIN"/>
    <property type="match status" value="1"/>
</dbReference>
<dbReference type="Gene3D" id="3.20.20.80">
    <property type="entry name" value="Glycosidases"/>
    <property type="match status" value="1"/>
</dbReference>
<feature type="signal peptide" evidence="5">
    <location>
        <begin position="1"/>
        <end position="19"/>
    </location>
</feature>
<evidence type="ECO:0000256" key="2">
    <source>
        <dbReference type="ARBA" id="ARBA00022723"/>
    </source>
</evidence>
<sequence>MRSLSIALLAALGAGCAHGLSTDASSPRTPAPDYYGTTEPFAANAVYFVVTDRFVNGDPSNDQREQGGPDPTLRTFDRPTPGAETHGGNIGYLGGDFRGLLDNADYIADMGFGAVWLTPIVDNPDQAFTGGDPIGSDAFFKDRGKTGYHGYWGVNFFELDEHLPSAGLDFAGLAAGLDRHGLQTVLDIVANHGSPSFTMPVDQPKYGEIYDADGSLLADHQNLTPEDLDPDGNPLHAFFHDEPDLAQLSNLDDTNPAVLDYFVRAYSQWIEHGADAFRIDTIRHVPHPFWKAFSDRIRAEHPDFFMFGESFDHEAANIAPHTWPENGGVSVLDFPLKAALQEVFGSTGAGYEELADALYLIDGPYTNPYELMTFYDNHDMPRMDASDAGFIDAHNWLFTARGIPVIYYGSEIGFMRSAGEHEGNRNYFGQERVDAAVGNPIRENLKRIALVRAASPALQRGLQLNLVLDGDRAAFYRVHQRDGEHQIALVLLNKGDAAAAFEVRDYLQAGPWQAAIGGGTVQVAPGGSLSATVPAHGVEVYLLDAPVIRTDLQAELARLMAGARRGD</sequence>
<dbReference type="PANTHER" id="PTHR10357:SF215">
    <property type="entry name" value="ALPHA-AMYLASE 1"/>
    <property type="match status" value="1"/>
</dbReference>
<evidence type="ECO:0000256" key="5">
    <source>
        <dbReference type="SAM" id="SignalP"/>
    </source>
</evidence>
<keyword evidence="3 5" id="KW-0732">Signal</keyword>
<evidence type="ECO:0000313" key="7">
    <source>
        <dbReference type="EMBL" id="MEG3183682.1"/>
    </source>
</evidence>
<name>A0ABU7YXM3_9GAMM</name>
<evidence type="ECO:0000256" key="1">
    <source>
        <dbReference type="ARBA" id="ARBA00001913"/>
    </source>
</evidence>
<comment type="caution">
    <text evidence="7">The sequence shown here is derived from an EMBL/GenBank/DDBJ whole genome shotgun (WGS) entry which is preliminary data.</text>
</comment>
<dbReference type="InterPro" id="IPR017853">
    <property type="entry name" value="GH"/>
</dbReference>
<dbReference type="GO" id="GO:0016787">
    <property type="term" value="F:hydrolase activity"/>
    <property type="evidence" value="ECO:0007669"/>
    <property type="project" value="UniProtKB-KW"/>
</dbReference>
<dbReference type="Pfam" id="PF00128">
    <property type="entry name" value="Alpha-amylase"/>
    <property type="match status" value="1"/>
</dbReference>
<dbReference type="PANTHER" id="PTHR10357">
    <property type="entry name" value="ALPHA-AMYLASE FAMILY MEMBER"/>
    <property type="match status" value="1"/>
</dbReference>
<dbReference type="CDD" id="cd11339">
    <property type="entry name" value="AmyAc_bac_CMD_like_2"/>
    <property type="match status" value="1"/>
</dbReference>
<keyword evidence="8" id="KW-1185">Reference proteome</keyword>
<gene>
    <name evidence="7" type="ORF">SNE34_06640</name>
</gene>
<dbReference type="SMART" id="SM00642">
    <property type="entry name" value="Aamy"/>
    <property type="match status" value="1"/>
</dbReference>
<evidence type="ECO:0000256" key="4">
    <source>
        <dbReference type="SAM" id="MobiDB-lite"/>
    </source>
</evidence>
<dbReference type="Proteomes" id="UP001355056">
    <property type="component" value="Unassembled WGS sequence"/>
</dbReference>
<comment type="cofactor">
    <cofactor evidence="1">
        <name>Ca(2+)</name>
        <dbReference type="ChEBI" id="CHEBI:29108"/>
    </cofactor>
</comment>
<feature type="chain" id="PRO_5045217116" evidence="5">
    <location>
        <begin position="20"/>
        <end position="567"/>
    </location>
</feature>
<evidence type="ECO:0000313" key="8">
    <source>
        <dbReference type="Proteomes" id="UP001355056"/>
    </source>
</evidence>
<feature type="domain" description="Glycosyl hydrolase family 13 catalytic" evidence="6">
    <location>
        <begin position="48"/>
        <end position="452"/>
    </location>
</feature>
<accession>A0ABU7YXM3</accession>
<evidence type="ECO:0000256" key="3">
    <source>
        <dbReference type="ARBA" id="ARBA00022729"/>
    </source>
</evidence>
<reference evidence="7 8" key="1">
    <citation type="journal article" date="2016" name="Int. J. Syst. Evol. Microbiol.">
        <title>Lysobacter erysipheiresistens sp. nov., an antagonist of powdery mildew, isolated from tobacco-cultivated soil.</title>
        <authorList>
            <person name="Xie B."/>
            <person name="Li T."/>
            <person name="Lin X."/>
            <person name="Wang C.J."/>
            <person name="Chen Y.J."/>
            <person name="Liu W.J."/>
            <person name="Zhao Z.W."/>
        </authorList>
    </citation>
    <scope>NUCLEOTIDE SEQUENCE [LARGE SCALE GENOMIC DNA]</scope>
    <source>
        <strain evidence="7 8">RS-LYSO-3</strain>
    </source>
</reference>
<organism evidence="7 8">
    <name type="scientific">Novilysobacter erysipheiresistens</name>
    <dbReference type="NCBI Taxonomy" id="1749332"/>
    <lineage>
        <taxon>Bacteria</taxon>
        <taxon>Pseudomonadati</taxon>
        <taxon>Pseudomonadota</taxon>
        <taxon>Gammaproteobacteria</taxon>
        <taxon>Lysobacterales</taxon>
        <taxon>Lysobacteraceae</taxon>
        <taxon>Novilysobacter</taxon>
    </lineage>
</organism>